<comment type="caution">
    <text evidence="2">The sequence shown here is derived from an EMBL/GenBank/DDBJ whole genome shotgun (WGS) entry which is preliminary data.</text>
</comment>
<feature type="non-terminal residue" evidence="2">
    <location>
        <position position="83"/>
    </location>
</feature>
<proteinExistence type="predicted"/>
<gene>
    <name evidence="2" type="ORF">Tci_895900</name>
</gene>
<dbReference type="EMBL" id="BKCJ011348578">
    <property type="protein sequence ID" value="GFD23931.1"/>
    <property type="molecule type" value="Genomic_DNA"/>
</dbReference>
<accession>A0A699UQW9</accession>
<dbReference type="Gene3D" id="1.20.5.1070">
    <property type="entry name" value="Head and neck region of the ectodomain of NDV fusion glycoprotein"/>
    <property type="match status" value="1"/>
</dbReference>
<feature type="region of interest" description="Disordered" evidence="1">
    <location>
        <begin position="64"/>
        <end position="83"/>
    </location>
</feature>
<dbReference type="AlphaFoldDB" id="A0A699UQW9"/>
<protein>
    <submittedName>
        <fullName evidence="2">Uncharacterized protein</fullName>
    </submittedName>
</protein>
<feature type="compositionally biased region" description="Polar residues" evidence="1">
    <location>
        <begin position="64"/>
        <end position="76"/>
    </location>
</feature>
<reference evidence="2" key="1">
    <citation type="journal article" date="2019" name="Sci. Rep.">
        <title>Draft genome of Tanacetum cinerariifolium, the natural source of mosquito coil.</title>
        <authorList>
            <person name="Yamashiro T."/>
            <person name="Shiraishi A."/>
            <person name="Satake H."/>
            <person name="Nakayama K."/>
        </authorList>
    </citation>
    <scope>NUCLEOTIDE SEQUENCE</scope>
</reference>
<name>A0A699UQW9_TANCI</name>
<evidence type="ECO:0000313" key="2">
    <source>
        <dbReference type="EMBL" id="GFD23931.1"/>
    </source>
</evidence>
<evidence type="ECO:0000256" key="1">
    <source>
        <dbReference type="SAM" id="MobiDB-lite"/>
    </source>
</evidence>
<organism evidence="2">
    <name type="scientific">Tanacetum cinerariifolium</name>
    <name type="common">Dalmatian daisy</name>
    <name type="synonym">Chrysanthemum cinerariifolium</name>
    <dbReference type="NCBI Taxonomy" id="118510"/>
    <lineage>
        <taxon>Eukaryota</taxon>
        <taxon>Viridiplantae</taxon>
        <taxon>Streptophyta</taxon>
        <taxon>Embryophyta</taxon>
        <taxon>Tracheophyta</taxon>
        <taxon>Spermatophyta</taxon>
        <taxon>Magnoliopsida</taxon>
        <taxon>eudicotyledons</taxon>
        <taxon>Gunneridae</taxon>
        <taxon>Pentapetalae</taxon>
        <taxon>asterids</taxon>
        <taxon>campanulids</taxon>
        <taxon>Asterales</taxon>
        <taxon>Asteraceae</taxon>
        <taxon>Asteroideae</taxon>
        <taxon>Anthemideae</taxon>
        <taxon>Anthemidinae</taxon>
        <taxon>Tanacetum</taxon>
    </lineage>
</organism>
<sequence>MVDPEVNEEVMDGDDWDDEVDIAIGEIHPRVATVGEQVQVMGPQTGQIMSRLKEIETKVQQVESRVDTHSSGQMAVQGQEIKL</sequence>